<evidence type="ECO:0000313" key="7">
    <source>
        <dbReference type="EMBL" id="MBX17710.1"/>
    </source>
</evidence>
<dbReference type="GO" id="GO:0051607">
    <property type="term" value="P:defense response to virus"/>
    <property type="evidence" value="ECO:0007669"/>
    <property type="project" value="UniProtKB-ARBA"/>
</dbReference>
<dbReference type="InterPro" id="IPR032472">
    <property type="entry name" value="ArgoL2"/>
</dbReference>
<dbReference type="PANTHER" id="PTHR22891">
    <property type="entry name" value="EUKARYOTIC TRANSLATION INITIATION FACTOR 2C"/>
    <property type="match status" value="1"/>
</dbReference>
<dbReference type="Pfam" id="PF16486">
    <property type="entry name" value="ArgoN"/>
    <property type="match status" value="1"/>
</dbReference>
<feature type="domain" description="PAZ" evidence="5">
    <location>
        <begin position="241"/>
        <end position="351"/>
    </location>
</feature>
<dbReference type="Pfam" id="PF08699">
    <property type="entry name" value="ArgoL1"/>
    <property type="match status" value="1"/>
</dbReference>
<dbReference type="InterPro" id="IPR014811">
    <property type="entry name" value="ArgoL1"/>
</dbReference>
<dbReference type="SMART" id="SM01163">
    <property type="entry name" value="DUF1785"/>
    <property type="match status" value="1"/>
</dbReference>
<keyword evidence="4" id="KW-0687">Ribonucleoprotein</keyword>
<dbReference type="InterPro" id="IPR003165">
    <property type="entry name" value="Piwi"/>
</dbReference>
<name>A0A2P2LID2_RHIMU</name>
<feature type="domain" description="Piwi" evidence="6">
    <location>
        <begin position="529"/>
        <end position="716"/>
    </location>
</feature>
<dbReference type="GO" id="GO:1990904">
    <property type="term" value="C:ribonucleoprotein complex"/>
    <property type="evidence" value="ECO:0007669"/>
    <property type="project" value="UniProtKB-KW"/>
</dbReference>
<evidence type="ECO:0000256" key="1">
    <source>
        <dbReference type="ARBA" id="ARBA00008201"/>
    </source>
</evidence>
<dbReference type="GO" id="GO:0003723">
    <property type="term" value="F:RNA binding"/>
    <property type="evidence" value="ECO:0007669"/>
    <property type="project" value="InterPro"/>
</dbReference>
<dbReference type="Gene3D" id="3.40.50.2300">
    <property type="match status" value="1"/>
</dbReference>
<keyword evidence="2" id="KW-0678">Repressor</keyword>
<dbReference type="Pfam" id="PF16487">
    <property type="entry name" value="ArgoMid"/>
    <property type="match status" value="1"/>
</dbReference>
<dbReference type="SUPFAM" id="SSF53098">
    <property type="entry name" value="Ribonuclease H-like"/>
    <property type="match status" value="1"/>
</dbReference>
<dbReference type="CDD" id="cd02846">
    <property type="entry name" value="PAZ_argonaute_like"/>
    <property type="match status" value="1"/>
</dbReference>
<comment type="similarity">
    <text evidence="1">Belongs to the argonaute family. Ago subfamily.</text>
</comment>
<evidence type="ECO:0000259" key="5">
    <source>
        <dbReference type="PROSITE" id="PS50821"/>
    </source>
</evidence>
<dbReference type="FunFam" id="3.40.50.2300:FF:000110">
    <property type="entry name" value="Argonaute 10"/>
    <property type="match status" value="1"/>
</dbReference>
<dbReference type="Pfam" id="PF16488">
    <property type="entry name" value="ArgoL2"/>
    <property type="match status" value="1"/>
</dbReference>
<keyword evidence="3" id="KW-0943">RNA-mediated gene silencing</keyword>
<accession>A0A2P2LID2</accession>
<sequence>MTADVSKNLTLAETSTKTLVASSSKARVPPRRPGFGTTGKNCIVKANHFLVKVAENDLHHYDVTIRPEVTSKLKTRDVMSLLVEQYGASLLGGRKPAYDGRKSLYTAGPLPFESKEFIVNLLQKDGNAGSSKPTRKEQPFKVAIKFAAKVYVHHLHQFLRGRQLDVPQETIQVLDIVLRTPPSKAYIAVGRSFFSTSLGQTGELGDGLEYWRGYYQSLRPTQMGLSLNIDVSARAFYEPILVTDFIAKHFNFRETSRPLSDHDRAKVKKALKGIKVELTHRTRSFKITGLSVEPLSKLSFTLDDKRSQMSVVQYFLEKYNIRLKYTSLPAIQSGSESKPVFLPMELCRIAEGQRYSKKLNERQVTALLRATCQRPRDREISIGQTVTRNRYSSDGLVKNEFGIRVEEELSFVDARVLPPPMLKYHESGRERTANPQSGQWNMINKKMINGGRVEFWTCVNFSSRLRQDLPYEFCRQLIEMCLSKGMQFNPNPVIPIRSANPSQIENVLVDTHKQSAAKLGNQPGQQLQLLIIILPDTSGAYGKIKRICETELGIVSQCCQPRQAAKLSKQYFENVALKVNVKVGGRNNVLHGAVPLVTDRPTIIFGADVTHPQPGDDSNASIAAVVASMDWPEVTKYRGLVSAQAHREEIIQDLYKSHQDPKKGLVHAGMVRELLISFRRSTGFKPHRIIFYRDGVSEGQFNQVLLYEMDAIQKVL</sequence>
<evidence type="ECO:0000256" key="3">
    <source>
        <dbReference type="ARBA" id="ARBA00023158"/>
    </source>
</evidence>
<dbReference type="InterPro" id="IPR003100">
    <property type="entry name" value="PAZ_dom"/>
</dbReference>
<evidence type="ECO:0000259" key="6">
    <source>
        <dbReference type="PROSITE" id="PS50822"/>
    </source>
</evidence>
<dbReference type="Pfam" id="PF02170">
    <property type="entry name" value="PAZ"/>
    <property type="match status" value="1"/>
</dbReference>
<dbReference type="PROSITE" id="PS50822">
    <property type="entry name" value="PIWI"/>
    <property type="match status" value="1"/>
</dbReference>
<dbReference type="Gene3D" id="2.170.260.10">
    <property type="entry name" value="paz domain"/>
    <property type="match status" value="1"/>
</dbReference>
<dbReference type="InterPro" id="IPR032473">
    <property type="entry name" value="Argonaute_Mid_dom"/>
</dbReference>
<dbReference type="InterPro" id="IPR032474">
    <property type="entry name" value="Argonaute_N"/>
</dbReference>
<dbReference type="Gene3D" id="3.30.420.10">
    <property type="entry name" value="Ribonuclease H-like superfamily/Ribonuclease H"/>
    <property type="match status" value="1"/>
</dbReference>
<dbReference type="SMART" id="SM00949">
    <property type="entry name" value="PAZ"/>
    <property type="match status" value="1"/>
</dbReference>
<protein>
    <submittedName>
        <fullName evidence="7">Uncharacterized protein MANES_04G011400</fullName>
    </submittedName>
</protein>
<dbReference type="Pfam" id="PF02171">
    <property type="entry name" value="Piwi"/>
    <property type="match status" value="1"/>
</dbReference>
<evidence type="ECO:0000256" key="4">
    <source>
        <dbReference type="ARBA" id="ARBA00023274"/>
    </source>
</evidence>
<dbReference type="InterPro" id="IPR036397">
    <property type="entry name" value="RNaseH_sf"/>
</dbReference>
<reference evidence="7" key="1">
    <citation type="submission" date="2018-02" db="EMBL/GenBank/DDBJ databases">
        <title>Rhizophora mucronata_Transcriptome.</title>
        <authorList>
            <person name="Meera S.P."/>
            <person name="Sreeshan A."/>
            <person name="Augustine A."/>
        </authorList>
    </citation>
    <scope>NUCLEOTIDE SEQUENCE</scope>
    <source>
        <tissue evidence="7">Leaf</tissue>
    </source>
</reference>
<organism evidence="7">
    <name type="scientific">Rhizophora mucronata</name>
    <name type="common">Asiatic mangrove</name>
    <dbReference type="NCBI Taxonomy" id="61149"/>
    <lineage>
        <taxon>Eukaryota</taxon>
        <taxon>Viridiplantae</taxon>
        <taxon>Streptophyta</taxon>
        <taxon>Embryophyta</taxon>
        <taxon>Tracheophyta</taxon>
        <taxon>Spermatophyta</taxon>
        <taxon>Magnoliopsida</taxon>
        <taxon>eudicotyledons</taxon>
        <taxon>Gunneridae</taxon>
        <taxon>Pentapetalae</taxon>
        <taxon>rosids</taxon>
        <taxon>fabids</taxon>
        <taxon>Malpighiales</taxon>
        <taxon>Rhizophoraceae</taxon>
        <taxon>Rhizophora</taxon>
    </lineage>
</organism>
<dbReference type="EMBL" id="GGEC01037226">
    <property type="protein sequence ID" value="MBX17710.1"/>
    <property type="molecule type" value="Transcribed_RNA"/>
</dbReference>
<proteinExistence type="inferred from homology"/>
<dbReference type="PROSITE" id="PS50821">
    <property type="entry name" value="PAZ"/>
    <property type="match status" value="1"/>
</dbReference>
<dbReference type="GO" id="GO:0031047">
    <property type="term" value="P:regulatory ncRNA-mediated gene silencing"/>
    <property type="evidence" value="ECO:0007669"/>
    <property type="project" value="UniProtKB-KW"/>
</dbReference>
<dbReference type="SUPFAM" id="SSF101690">
    <property type="entry name" value="PAZ domain"/>
    <property type="match status" value="1"/>
</dbReference>
<dbReference type="AlphaFoldDB" id="A0A2P2LID2"/>
<dbReference type="InterPro" id="IPR012337">
    <property type="entry name" value="RNaseH-like_sf"/>
</dbReference>
<dbReference type="InterPro" id="IPR036085">
    <property type="entry name" value="PAZ_dom_sf"/>
</dbReference>
<evidence type="ECO:0000256" key="2">
    <source>
        <dbReference type="ARBA" id="ARBA00022491"/>
    </source>
</evidence>
<dbReference type="SMART" id="SM00950">
    <property type="entry name" value="Piwi"/>
    <property type="match status" value="1"/>
</dbReference>